<comment type="caution">
    <text evidence="2">The sequence shown here is derived from an EMBL/GenBank/DDBJ whole genome shotgun (WGS) entry which is preliminary data.</text>
</comment>
<gene>
    <name evidence="2" type="ORF">GCM10010136_14930</name>
</gene>
<name>A0A8J3DGJ2_9HYPH</name>
<evidence type="ECO:0000313" key="2">
    <source>
        <dbReference type="EMBL" id="GHC69278.1"/>
    </source>
</evidence>
<reference evidence="2" key="2">
    <citation type="submission" date="2020-09" db="EMBL/GenBank/DDBJ databases">
        <authorList>
            <person name="Sun Q."/>
            <person name="Kim S."/>
        </authorList>
    </citation>
    <scope>NUCLEOTIDE SEQUENCE</scope>
    <source>
        <strain evidence="2">KCTC 42097</strain>
    </source>
</reference>
<organism evidence="2 3">
    <name type="scientific">Limoniibacter endophyticus</name>
    <dbReference type="NCBI Taxonomy" id="1565040"/>
    <lineage>
        <taxon>Bacteria</taxon>
        <taxon>Pseudomonadati</taxon>
        <taxon>Pseudomonadota</taxon>
        <taxon>Alphaproteobacteria</taxon>
        <taxon>Hyphomicrobiales</taxon>
        <taxon>Bartonellaceae</taxon>
        <taxon>Limoniibacter</taxon>
    </lineage>
</organism>
<sequence length="83" mass="8911">MMGFMTMIRHIAATLILFLAFAEGAAAADCFSIGQSIARERGGELVRAVPSSRNGQPVCEIVVLVPGRDGERPRREQVTVPQG</sequence>
<evidence type="ECO:0000256" key="1">
    <source>
        <dbReference type="SAM" id="SignalP"/>
    </source>
</evidence>
<dbReference type="AlphaFoldDB" id="A0A8J3DGJ2"/>
<accession>A0A8J3DGJ2</accession>
<protein>
    <submittedName>
        <fullName evidence="2">Uncharacterized protein</fullName>
    </submittedName>
</protein>
<proteinExistence type="predicted"/>
<evidence type="ECO:0000313" key="3">
    <source>
        <dbReference type="Proteomes" id="UP000641137"/>
    </source>
</evidence>
<keyword evidence="3" id="KW-1185">Reference proteome</keyword>
<feature type="chain" id="PRO_5035301491" evidence="1">
    <location>
        <begin position="28"/>
        <end position="83"/>
    </location>
</feature>
<dbReference type="EMBL" id="BMZO01000004">
    <property type="protein sequence ID" value="GHC69278.1"/>
    <property type="molecule type" value="Genomic_DNA"/>
</dbReference>
<keyword evidence="1" id="KW-0732">Signal</keyword>
<dbReference type="Proteomes" id="UP000641137">
    <property type="component" value="Unassembled WGS sequence"/>
</dbReference>
<reference evidence="2" key="1">
    <citation type="journal article" date="2014" name="Int. J. Syst. Evol. Microbiol.">
        <title>Complete genome sequence of Corynebacterium casei LMG S-19264T (=DSM 44701T), isolated from a smear-ripened cheese.</title>
        <authorList>
            <consortium name="US DOE Joint Genome Institute (JGI-PGF)"/>
            <person name="Walter F."/>
            <person name="Albersmeier A."/>
            <person name="Kalinowski J."/>
            <person name="Ruckert C."/>
        </authorList>
    </citation>
    <scope>NUCLEOTIDE SEQUENCE</scope>
    <source>
        <strain evidence="2">KCTC 42097</strain>
    </source>
</reference>
<dbReference type="RefSeq" id="WP_244636651.1">
    <property type="nucleotide sequence ID" value="NZ_BMZO01000004.1"/>
</dbReference>
<feature type="signal peptide" evidence="1">
    <location>
        <begin position="1"/>
        <end position="27"/>
    </location>
</feature>